<accession>A0ABQ8ZDP7</accession>
<organism evidence="3 4">
    <name type="scientific">Anaeramoeba flamelloides</name>
    <dbReference type="NCBI Taxonomy" id="1746091"/>
    <lineage>
        <taxon>Eukaryota</taxon>
        <taxon>Metamonada</taxon>
        <taxon>Anaeramoebidae</taxon>
        <taxon>Anaeramoeba</taxon>
    </lineage>
</organism>
<dbReference type="SMART" id="SM00167">
    <property type="entry name" value="VPS9"/>
    <property type="match status" value="1"/>
</dbReference>
<feature type="domain" description="VPS9" evidence="2">
    <location>
        <begin position="304"/>
        <end position="445"/>
    </location>
</feature>
<feature type="region of interest" description="Disordered" evidence="1">
    <location>
        <begin position="556"/>
        <end position="592"/>
    </location>
</feature>
<evidence type="ECO:0000313" key="4">
    <source>
        <dbReference type="Proteomes" id="UP001150062"/>
    </source>
</evidence>
<name>A0ABQ8ZDP7_9EUKA</name>
<proteinExistence type="predicted"/>
<comment type="caution">
    <text evidence="3">The sequence shown here is derived from an EMBL/GenBank/DDBJ whole genome shotgun (WGS) entry which is preliminary data.</text>
</comment>
<sequence>MSTGFDSQELTKNKLLLELLNNTENEDLLDFLNRHSGTFFSPVSESIKNREITRDFLETHTTAKNPLNDDLFVAHNSYLGQIRSITTKDLKVEFVTKCQPPIKERDLNKTTLSDLFPNSLPSLNHTSNQEKLVQKRTKFPEVDILGEAVVQDPRNTINEISIIFISSPLCKDNGPNDDKLLFDFNTKQTETRNITKEDQDLKKQKGDNGQDILVSLAPYLGNEELQKLIFRVGKFGRKLLGSNLHPNEIPEILFSYLDSAIEGFPTEKLLLDEEYEEKKIEKLKLFLTEIILLELSKTLFYFDEKVDKTIDETMNVLFTKFKVLDFNNLEISDKLFNKEILNRAIKALRSIDNYVTPRQKMTCIAECSIILGELFDNNFSGADEFIPILIYTLIQANPPRWHSNLQFIENFSDPEWLPLSSLGFHFTNIFSATYFLQNLEPEQIKDPDPLLFIVTKNAFELLHSLTKKIDYTNYGECNDSFEFLENPNEKIYKNNNNYKNSLKSRKVKSRKKWRKTRNLTREKIINDYYKYRQNPLHFDSKDQDGFLMIETNLKKNKSSKKNKIDNKKGMVNQKDNNGKKENERNVEKAETGKKVKANKVEDVNKNKLNLKRKIEKNVTTLEMAEMGEGEEQDELKKKMKNQKKKKKKVTLEKNILNLKNPYNKFQFYNVNFEELKINDVNQLLQDYKKLVRAVVETDSTKLK</sequence>
<dbReference type="PROSITE" id="PS51205">
    <property type="entry name" value="VPS9"/>
    <property type="match status" value="1"/>
</dbReference>
<evidence type="ECO:0000256" key="1">
    <source>
        <dbReference type="SAM" id="MobiDB-lite"/>
    </source>
</evidence>
<dbReference type="PANTHER" id="PTHR23101">
    <property type="entry name" value="RAB GDP/GTP EXCHANGE FACTOR"/>
    <property type="match status" value="1"/>
</dbReference>
<dbReference type="Proteomes" id="UP001150062">
    <property type="component" value="Unassembled WGS sequence"/>
</dbReference>
<feature type="compositionally biased region" description="Basic and acidic residues" evidence="1">
    <location>
        <begin position="576"/>
        <end position="592"/>
    </location>
</feature>
<gene>
    <name evidence="3" type="ORF">M0813_11807</name>
</gene>
<evidence type="ECO:0000259" key="2">
    <source>
        <dbReference type="PROSITE" id="PS51205"/>
    </source>
</evidence>
<dbReference type="InterPro" id="IPR045046">
    <property type="entry name" value="Vps9-like"/>
</dbReference>
<dbReference type="InterPro" id="IPR003123">
    <property type="entry name" value="VPS9"/>
</dbReference>
<evidence type="ECO:0000313" key="3">
    <source>
        <dbReference type="EMBL" id="KAJ6255021.1"/>
    </source>
</evidence>
<keyword evidence="4" id="KW-1185">Reference proteome</keyword>
<dbReference type="Pfam" id="PF02204">
    <property type="entry name" value="VPS9"/>
    <property type="match status" value="1"/>
</dbReference>
<dbReference type="Gene3D" id="1.20.1050.80">
    <property type="entry name" value="VPS9 domain"/>
    <property type="match status" value="1"/>
</dbReference>
<dbReference type="SUPFAM" id="SSF109993">
    <property type="entry name" value="VPS9 domain"/>
    <property type="match status" value="1"/>
</dbReference>
<reference evidence="3" key="1">
    <citation type="submission" date="2022-08" db="EMBL/GenBank/DDBJ databases">
        <title>Novel sulfate-reducing endosymbionts in the free-living metamonad Anaeramoeba.</title>
        <authorList>
            <person name="Jerlstrom-Hultqvist J."/>
            <person name="Cepicka I."/>
            <person name="Gallot-Lavallee L."/>
            <person name="Salas-Leiva D."/>
            <person name="Curtis B.A."/>
            <person name="Zahonova K."/>
            <person name="Pipaliya S."/>
            <person name="Dacks J."/>
            <person name="Roger A.J."/>
        </authorList>
    </citation>
    <scope>NUCLEOTIDE SEQUENCE</scope>
    <source>
        <strain evidence="3">Schooner1</strain>
    </source>
</reference>
<dbReference type="PANTHER" id="PTHR23101:SF25">
    <property type="entry name" value="GTPASE-ACTIVATING PROTEIN AND VPS9 DOMAIN-CONTAINING PROTEIN 1"/>
    <property type="match status" value="1"/>
</dbReference>
<dbReference type="InterPro" id="IPR037191">
    <property type="entry name" value="VPS9_dom_sf"/>
</dbReference>
<dbReference type="EMBL" id="JAOAOG010000015">
    <property type="protein sequence ID" value="KAJ6255021.1"/>
    <property type="molecule type" value="Genomic_DNA"/>
</dbReference>
<protein>
    <submittedName>
        <fullName evidence="3">Rab gdp/gtp exchange factor</fullName>
    </submittedName>
</protein>